<comment type="caution">
    <text evidence="14">The sequence shown here is derived from an EMBL/GenBank/DDBJ whole genome shotgun (WGS) entry which is preliminary data.</text>
</comment>
<feature type="binding site" evidence="9">
    <location>
        <position position="384"/>
    </location>
    <ligand>
        <name>FAD</name>
        <dbReference type="ChEBI" id="CHEBI:57692"/>
    </ligand>
</feature>
<keyword evidence="7 11" id="KW-0676">Redox-active center</keyword>
<evidence type="ECO:0000256" key="8">
    <source>
        <dbReference type="PIRSR" id="PIRSR000350-2"/>
    </source>
</evidence>
<dbReference type="PIRSF" id="PIRSF000350">
    <property type="entry name" value="Mercury_reductase_MerA"/>
    <property type="match status" value="1"/>
</dbReference>
<keyword evidence="2 11" id="KW-0285">Flavoprotein</keyword>
<dbReference type="GO" id="GO:0004362">
    <property type="term" value="F:glutathione-disulfide reductase (NADPH) activity"/>
    <property type="evidence" value="ECO:0007669"/>
    <property type="project" value="TreeGrafter"/>
</dbReference>
<dbReference type="GO" id="GO:0005829">
    <property type="term" value="C:cytosol"/>
    <property type="evidence" value="ECO:0007669"/>
    <property type="project" value="TreeGrafter"/>
</dbReference>
<feature type="domain" description="Pyridine nucleotide-disulphide oxidoreductase dimerisation" evidence="12">
    <location>
        <begin position="431"/>
        <end position="540"/>
    </location>
</feature>
<feature type="disulfide bond" description="Redox-active" evidence="10">
    <location>
        <begin position="109"/>
        <end position="114"/>
    </location>
</feature>
<comment type="similarity">
    <text evidence="1 11">Belongs to the class-I pyridine nucleotide-disulfide oxidoreductase family.</text>
</comment>
<keyword evidence="15" id="KW-1185">Reference proteome</keyword>
<dbReference type="EMBL" id="CAMPGE010003611">
    <property type="protein sequence ID" value="CAI2362450.1"/>
    <property type="molecule type" value="Genomic_DNA"/>
</dbReference>
<dbReference type="AlphaFoldDB" id="A0AAD1U6U4"/>
<keyword evidence="9" id="KW-0520">NAD</keyword>
<dbReference type="GO" id="GO:0034599">
    <property type="term" value="P:cellular response to oxidative stress"/>
    <property type="evidence" value="ECO:0007669"/>
    <property type="project" value="TreeGrafter"/>
</dbReference>
<protein>
    <recommendedName>
        <fullName evidence="16">Thioredoxin reductase</fullName>
    </recommendedName>
</protein>
<evidence type="ECO:0000256" key="7">
    <source>
        <dbReference type="ARBA" id="ARBA00023284"/>
    </source>
</evidence>
<reference evidence="14" key="1">
    <citation type="submission" date="2023-07" db="EMBL/GenBank/DDBJ databases">
        <authorList>
            <consortium name="AG Swart"/>
            <person name="Singh M."/>
            <person name="Singh A."/>
            <person name="Seah K."/>
            <person name="Emmerich C."/>
        </authorList>
    </citation>
    <scope>NUCLEOTIDE SEQUENCE</scope>
    <source>
        <strain evidence="14">DP1</strain>
    </source>
</reference>
<comment type="cofactor">
    <cofactor evidence="9">
        <name>FAD</name>
        <dbReference type="ChEBI" id="CHEBI:57692"/>
    </cofactor>
    <text evidence="9">Binds 1 FAD per subunit.</text>
</comment>
<dbReference type="GO" id="GO:0005739">
    <property type="term" value="C:mitochondrion"/>
    <property type="evidence" value="ECO:0007669"/>
    <property type="project" value="TreeGrafter"/>
</dbReference>
<evidence type="ECO:0000256" key="11">
    <source>
        <dbReference type="RuleBase" id="RU003691"/>
    </source>
</evidence>
<organism evidence="14 15">
    <name type="scientific">Euplotes crassus</name>
    <dbReference type="NCBI Taxonomy" id="5936"/>
    <lineage>
        <taxon>Eukaryota</taxon>
        <taxon>Sar</taxon>
        <taxon>Alveolata</taxon>
        <taxon>Ciliophora</taxon>
        <taxon>Intramacronucleata</taxon>
        <taxon>Spirotrichea</taxon>
        <taxon>Hypotrichia</taxon>
        <taxon>Euplotida</taxon>
        <taxon>Euplotidae</taxon>
        <taxon>Moneuplotes</taxon>
    </lineage>
</organism>
<feature type="binding site" evidence="9">
    <location>
        <begin position="252"/>
        <end position="259"/>
    </location>
    <ligand>
        <name>NAD(+)</name>
        <dbReference type="ChEBI" id="CHEBI:57540"/>
    </ligand>
</feature>
<feature type="domain" description="FAD/NAD(P)-binding" evidence="13">
    <location>
        <begin position="62"/>
        <end position="400"/>
    </location>
</feature>
<gene>
    <name evidence="14" type="ORF">ECRASSUSDP1_LOCUS3773</name>
</gene>
<dbReference type="GO" id="GO:0045454">
    <property type="term" value="P:cell redox homeostasis"/>
    <property type="evidence" value="ECO:0007669"/>
    <property type="project" value="InterPro"/>
</dbReference>
<dbReference type="Gene3D" id="3.50.50.60">
    <property type="entry name" value="FAD/NAD(P)-binding domain"/>
    <property type="match status" value="2"/>
</dbReference>
<evidence type="ECO:0000256" key="4">
    <source>
        <dbReference type="ARBA" id="ARBA00022857"/>
    </source>
</evidence>
<evidence type="ECO:0000256" key="10">
    <source>
        <dbReference type="PIRSR" id="PIRSR000350-4"/>
    </source>
</evidence>
<evidence type="ECO:0000259" key="12">
    <source>
        <dbReference type="Pfam" id="PF02852"/>
    </source>
</evidence>
<evidence type="ECO:0000313" key="14">
    <source>
        <dbReference type="EMBL" id="CAI2362450.1"/>
    </source>
</evidence>
<dbReference type="InterPro" id="IPR012999">
    <property type="entry name" value="Pyr_OxRdtase_I_AS"/>
</dbReference>
<dbReference type="InterPro" id="IPR046952">
    <property type="entry name" value="GSHR/TRXR-like"/>
</dbReference>
<accession>A0AAD1U6U4</accession>
<dbReference type="GO" id="GO:0050660">
    <property type="term" value="F:flavin adenine dinucleotide binding"/>
    <property type="evidence" value="ECO:0007669"/>
    <property type="project" value="InterPro"/>
</dbReference>
<evidence type="ECO:0000256" key="1">
    <source>
        <dbReference type="ARBA" id="ARBA00007532"/>
    </source>
</evidence>
<dbReference type="NCBIfam" id="TIGR01438">
    <property type="entry name" value="TGR"/>
    <property type="match status" value="1"/>
</dbReference>
<dbReference type="FunFam" id="3.30.390.30:FF:000004">
    <property type="entry name" value="Thioredoxin reductase 1, cytoplasmic"/>
    <property type="match status" value="1"/>
</dbReference>
<keyword evidence="9" id="KW-0547">Nucleotide-binding</keyword>
<dbReference type="SUPFAM" id="SSF55424">
    <property type="entry name" value="FAD/NAD-linked reductases, dimerisation (C-terminal) domain"/>
    <property type="match status" value="1"/>
</dbReference>
<dbReference type="Pfam" id="PF07992">
    <property type="entry name" value="Pyr_redox_2"/>
    <property type="match status" value="1"/>
</dbReference>
<dbReference type="PROSITE" id="PS00076">
    <property type="entry name" value="PYRIDINE_REDOX_1"/>
    <property type="match status" value="1"/>
</dbReference>
<dbReference type="SUPFAM" id="SSF51905">
    <property type="entry name" value="FAD/NAD(P)-binding domain"/>
    <property type="match status" value="1"/>
</dbReference>
<dbReference type="Proteomes" id="UP001295684">
    <property type="component" value="Unassembled WGS sequence"/>
</dbReference>
<feature type="active site" description="Proton acceptor" evidence="8">
    <location>
        <position position="533"/>
    </location>
</feature>
<evidence type="ECO:0008006" key="16">
    <source>
        <dbReference type="Google" id="ProtNLM"/>
    </source>
</evidence>
<keyword evidence="5 11" id="KW-0560">Oxidoreductase</keyword>
<keyword evidence="6" id="KW-1015">Disulfide bond</keyword>
<dbReference type="InterPro" id="IPR036188">
    <property type="entry name" value="FAD/NAD-bd_sf"/>
</dbReference>
<evidence type="ECO:0000313" key="15">
    <source>
        <dbReference type="Proteomes" id="UP001295684"/>
    </source>
</evidence>
<evidence type="ECO:0000256" key="5">
    <source>
        <dbReference type="ARBA" id="ARBA00023002"/>
    </source>
</evidence>
<dbReference type="InterPro" id="IPR023753">
    <property type="entry name" value="FAD/NAD-binding_dom"/>
</dbReference>
<feature type="binding site" evidence="9">
    <location>
        <position position="342"/>
    </location>
    <ligand>
        <name>NAD(+)</name>
        <dbReference type="ChEBI" id="CHEBI:57540"/>
    </ligand>
</feature>
<dbReference type="Pfam" id="PF02852">
    <property type="entry name" value="Pyr_redox_dim"/>
    <property type="match status" value="1"/>
</dbReference>
<dbReference type="InterPro" id="IPR004099">
    <property type="entry name" value="Pyr_nucl-diS_OxRdtase_dimer"/>
</dbReference>
<dbReference type="PRINTS" id="PR00368">
    <property type="entry name" value="FADPNR"/>
</dbReference>
<sequence>MFTLQAERAIFGSFFNPDLIVSPGMKKFFMAKNSGSLPNLKGLSLNLGSIKKKLPFDPKREYDAVVIGGGTGGLSFVQEARELGLSVVMFNHVNPTPKLGYKWGLGGTCVNVGCVPKKLFHNAGLIKESIHMAHDYGWDVELKDDKIKWETLRTNVQNHIKGINFSYVSKMKEIGVDYIEAKASINESQNVVFDFDDTQYELKAKNIIIATGGRPRYLPNIEGADFKFEDECITSDDLFALDKSPGKTLVVGGGYIALECAGFLKELGNDVIMINRSSFLRVFDQTIAGKILENMVGGNLKAFGKTTITNITKEDEDQYLVDLLIDGEPKKAKVNSILLAIGRDPNTHVVENSGVKINPRSFKVEGRVEEPERTCVDQIYALGDILEGVPELMPVAQKSGTLLAHRIYHRNKGELTEKEILKKYSMDYSNIATTVFSNVEYSYVGLNEEEAIEKYGEDNIEIYHREVTPLEASIYSENSRTAYMKLIVERNETEKVIGIHYLGPSAGEVINGFGLAMKLGITKKDIDNTIGIHPTVGEDFFNLTVTKRSGKDYIKTDCCS</sequence>
<evidence type="ECO:0000259" key="13">
    <source>
        <dbReference type="Pfam" id="PF07992"/>
    </source>
</evidence>
<evidence type="ECO:0000256" key="9">
    <source>
        <dbReference type="PIRSR" id="PIRSR000350-3"/>
    </source>
</evidence>
<dbReference type="GO" id="GO:0004791">
    <property type="term" value="F:thioredoxin-disulfide reductase (NADPH) activity"/>
    <property type="evidence" value="ECO:0007669"/>
    <property type="project" value="InterPro"/>
</dbReference>
<dbReference type="PANTHER" id="PTHR42737:SF2">
    <property type="entry name" value="GLUTATHIONE REDUCTASE"/>
    <property type="match status" value="1"/>
</dbReference>
<dbReference type="InterPro" id="IPR006338">
    <property type="entry name" value="Thioredoxin/glutathione_Rdtase"/>
</dbReference>
<dbReference type="PANTHER" id="PTHR42737">
    <property type="entry name" value="GLUTATHIONE REDUCTASE"/>
    <property type="match status" value="1"/>
</dbReference>
<dbReference type="PRINTS" id="PR00411">
    <property type="entry name" value="PNDRDTASEI"/>
</dbReference>
<dbReference type="Gene3D" id="3.30.390.30">
    <property type="match status" value="1"/>
</dbReference>
<feature type="binding site" evidence="9">
    <location>
        <position position="118"/>
    </location>
    <ligand>
        <name>FAD</name>
        <dbReference type="ChEBI" id="CHEBI:57692"/>
    </ligand>
</feature>
<keyword evidence="4" id="KW-0521">NADP</keyword>
<name>A0AAD1U6U4_EUPCR</name>
<dbReference type="InterPro" id="IPR001100">
    <property type="entry name" value="Pyr_nuc-diS_OxRdtase"/>
</dbReference>
<evidence type="ECO:0000256" key="6">
    <source>
        <dbReference type="ARBA" id="ARBA00023157"/>
    </source>
</evidence>
<proteinExistence type="inferred from homology"/>
<keyword evidence="3 9" id="KW-0274">FAD</keyword>
<dbReference type="GO" id="GO:0006749">
    <property type="term" value="P:glutathione metabolic process"/>
    <property type="evidence" value="ECO:0007669"/>
    <property type="project" value="TreeGrafter"/>
</dbReference>
<dbReference type="InterPro" id="IPR016156">
    <property type="entry name" value="FAD/NAD-linked_Rdtase_dimer_sf"/>
</dbReference>
<evidence type="ECO:0000256" key="3">
    <source>
        <dbReference type="ARBA" id="ARBA00022827"/>
    </source>
</evidence>
<evidence type="ECO:0000256" key="2">
    <source>
        <dbReference type="ARBA" id="ARBA00022630"/>
    </source>
</evidence>